<dbReference type="Proteomes" id="UP000236416">
    <property type="component" value="Unassembled WGS sequence"/>
</dbReference>
<evidence type="ECO:0000313" key="5">
    <source>
        <dbReference type="EMBL" id="POA96671.1"/>
    </source>
</evidence>
<dbReference type="GO" id="GO:0000160">
    <property type="term" value="P:phosphorelay signal transduction system"/>
    <property type="evidence" value="ECO:0007669"/>
    <property type="project" value="UniProtKB-KW"/>
</dbReference>
<name>A0A2K4MHW7_9NEIS</name>
<evidence type="ECO:0000256" key="1">
    <source>
        <dbReference type="ARBA" id="ARBA00022553"/>
    </source>
</evidence>
<dbReference type="PANTHER" id="PTHR45339:SF1">
    <property type="entry name" value="HYBRID SIGNAL TRANSDUCTION HISTIDINE KINASE J"/>
    <property type="match status" value="1"/>
</dbReference>
<dbReference type="PANTHER" id="PTHR45339">
    <property type="entry name" value="HYBRID SIGNAL TRANSDUCTION HISTIDINE KINASE J"/>
    <property type="match status" value="1"/>
</dbReference>
<organism evidence="5 6">
    <name type="scientific">Chromobacterium sinusclupearum</name>
    <dbReference type="NCBI Taxonomy" id="2077146"/>
    <lineage>
        <taxon>Bacteria</taxon>
        <taxon>Pseudomonadati</taxon>
        <taxon>Pseudomonadota</taxon>
        <taxon>Betaproteobacteria</taxon>
        <taxon>Neisseriales</taxon>
        <taxon>Chromobacteriaceae</taxon>
        <taxon>Chromobacterium</taxon>
    </lineage>
</organism>
<evidence type="ECO:0000313" key="6">
    <source>
        <dbReference type="Proteomes" id="UP000236416"/>
    </source>
</evidence>
<reference evidence="5 6" key="1">
    <citation type="submission" date="2018-01" db="EMBL/GenBank/DDBJ databases">
        <title>Genomic Sequence of Chromobacterium MWU13-2610 from wild cranberry bogs within the Cape Cod National Seashore.</title>
        <authorList>
            <person name="O'Hara-Hanley K."/>
            <person name="Soby S."/>
            <person name="Harrison A."/>
        </authorList>
    </citation>
    <scope>NUCLEOTIDE SEQUENCE [LARGE SCALE GENOMIC DNA]</scope>
    <source>
        <strain evidence="5 6">MWU13-2610</strain>
    </source>
</reference>
<dbReference type="CDD" id="cd17546">
    <property type="entry name" value="REC_hyHK_CKI1_RcsC-like"/>
    <property type="match status" value="1"/>
</dbReference>
<keyword evidence="1 3" id="KW-0597">Phosphoprotein</keyword>
<dbReference type="SMART" id="SM00448">
    <property type="entry name" value="REC"/>
    <property type="match status" value="1"/>
</dbReference>
<dbReference type="InterPro" id="IPR011006">
    <property type="entry name" value="CheY-like_superfamily"/>
</dbReference>
<gene>
    <name evidence="5" type="ORF">C2134_20625</name>
</gene>
<sequence>MQPTILVVDDHEINRKVAAMFLKKQGWLVEQAESGFQALEMFQRALYDCVLLDISMPDMSGIEVCRQVRADPRMRGMRLVAYTAHAMADEQDEIMQSGFDAMVTKPLTAERLFEAVSLAGRTA</sequence>
<dbReference type="Gene3D" id="3.40.50.2300">
    <property type="match status" value="1"/>
</dbReference>
<evidence type="ECO:0000259" key="4">
    <source>
        <dbReference type="PROSITE" id="PS50110"/>
    </source>
</evidence>
<accession>A0A2K4MHW7</accession>
<feature type="modified residue" description="4-aspartylphosphate" evidence="3">
    <location>
        <position position="53"/>
    </location>
</feature>
<evidence type="ECO:0000256" key="2">
    <source>
        <dbReference type="ARBA" id="ARBA00023012"/>
    </source>
</evidence>
<keyword evidence="2" id="KW-0902">Two-component regulatory system</keyword>
<dbReference type="RefSeq" id="WP_103321924.1">
    <property type="nucleotide sequence ID" value="NZ_PPTF01000107.1"/>
</dbReference>
<dbReference type="PROSITE" id="PS50110">
    <property type="entry name" value="RESPONSE_REGULATORY"/>
    <property type="match status" value="1"/>
</dbReference>
<dbReference type="SUPFAM" id="SSF52172">
    <property type="entry name" value="CheY-like"/>
    <property type="match status" value="1"/>
</dbReference>
<dbReference type="AlphaFoldDB" id="A0A2K4MHW7"/>
<dbReference type="Pfam" id="PF00072">
    <property type="entry name" value="Response_reg"/>
    <property type="match status" value="1"/>
</dbReference>
<keyword evidence="6" id="KW-1185">Reference proteome</keyword>
<proteinExistence type="predicted"/>
<evidence type="ECO:0000256" key="3">
    <source>
        <dbReference type="PROSITE-ProRule" id="PRU00169"/>
    </source>
</evidence>
<dbReference type="InterPro" id="IPR001789">
    <property type="entry name" value="Sig_transdc_resp-reg_receiver"/>
</dbReference>
<protein>
    <submittedName>
        <fullName evidence="5">Response regulator</fullName>
    </submittedName>
</protein>
<comment type="caution">
    <text evidence="5">The sequence shown here is derived from an EMBL/GenBank/DDBJ whole genome shotgun (WGS) entry which is preliminary data.</text>
</comment>
<feature type="domain" description="Response regulatory" evidence="4">
    <location>
        <begin position="4"/>
        <end position="120"/>
    </location>
</feature>
<dbReference type="EMBL" id="PPTF01000107">
    <property type="protein sequence ID" value="POA96671.1"/>
    <property type="molecule type" value="Genomic_DNA"/>
</dbReference>